<name>A0A4Y2BFB5_ARAVE</name>
<accession>A0A4Y2BFB5</accession>
<keyword evidence="3" id="KW-1185">Reference proteome</keyword>
<protein>
    <submittedName>
        <fullName evidence="2">Uncharacterized protein</fullName>
    </submittedName>
</protein>
<evidence type="ECO:0000313" key="3">
    <source>
        <dbReference type="Proteomes" id="UP000499080"/>
    </source>
</evidence>
<evidence type="ECO:0000256" key="1">
    <source>
        <dbReference type="SAM" id="MobiDB-lite"/>
    </source>
</evidence>
<evidence type="ECO:0000313" key="2">
    <source>
        <dbReference type="EMBL" id="GBL90910.1"/>
    </source>
</evidence>
<organism evidence="2 3">
    <name type="scientific">Araneus ventricosus</name>
    <name type="common">Orbweaver spider</name>
    <name type="synonym">Epeira ventricosa</name>
    <dbReference type="NCBI Taxonomy" id="182803"/>
    <lineage>
        <taxon>Eukaryota</taxon>
        <taxon>Metazoa</taxon>
        <taxon>Ecdysozoa</taxon>
        <taxon>Arthropoda</taxon>
        <taxon>Chelicerata</taxon>
        <taxon>Arachnida</taxon>
        <taxon>Araneae</taxon>
        <taxon>Araneomorphae</taxon>
        <taxon>Entelegynae</taxon>
        <taxon>Araneoidea</taxon>
        <taxon>Araneidae</taxon>
        <taxon>Araneus</taxon>
    </lineage>
</organism>
<feature type="region of interest" description="Disordered" evidence="1">
    <location>
        <begin position="1"/>
        <end position="31"/>
    </location>
</feature>
<comment type="caution">
    <text evidence="2">The sequence shown here is derived from an EMBL/GenBank/DDBJ whole genome shotgun (WGS) entry which is preliminary data.</text>
</comment>
<proteinExistence type="predicted"/>
<reference evidence="2 3" key="1">
    <citation type="journal article" date="2019" name="Sci. Rep.">
        <title>Orb-weaving spider Araneus ventricosus genome elucidates the spidroin gene catalogue.</title>
        <authorList>
            <person name="Kono N."/>
            <person name="Nakamura H."/>
            <person name="Ohtoshi R."/>
            <person name="Moran D.A.P."/>
            <person name="Shinohara A."/>
            <person name="Yoshida Y."/>
            <person name="Fujiwara M."/>
            <person name="Mori M."/>
            <person name="Tomita M."/>
            <person name="Arakawa K."/>
        </authorList>
    </citation>
    <scope>NUCLEOTIDE SEQUENCE [LARGE SCALE GENOMIC DNA]</scope>
</reference>
<dbReference type="Proteomes" id="UP000499080">
    <property type="component" value="Unassembled WGS sequence"/>
</dbReference>
<dbReference type="EMBL" id="BGPR01000075">
    <property type="protein sequence ID" value="GBL90910.1"/>
    <property type="molecule type" value="Genomic_DNA"/>
</dbReference>
<dbReference type="AlphaFoldDB" id="A0A4Y2BFB5"/>
<sequence length="286" mass="32900">MTISWIRQSESSGTEDISDQPGPSSSITQSSLEENIDEQIELRTEIVGGMKCFLTPKIMAVLDRFHISQRNAVFILEAVAESLGHNIDELAINQNTIQKYREDFLYVKSWLESSSAIGAPLNDLMFFKKLKKYENMNQGISSIALKKSCCLWYLNEESSIFDKNVNIASKKPTIENLKRENLHIERKCIVQPNEVPLLLDISPKPCKRLRYVGDFNEEVLESPTKAKLVVTVATEELKKKSKIIKTLLQKERRMQKRLKTFQEVIDYLKQKAFIPNHTQEVLEVCF</sequence>
<dbReference type="OrthoDB" id="6626714at2759"/>
<gene>
    <name evidence="2" type="ORF">AVEN_28011_1</name>
</gene>